<keyword evidence="2" id="KW-1185">Reference proteome</keyword>
<dbReference type="CDD" id="cd00096">
    <property type="entry name" value="Ig"/>
    <property type="match status" value="1"/>
</dbReference>
<sequence>MGGTEMTSVSVRKKVEHGLKFKPVPNSSSCVALWQCDDLGDMEFHGYSSVIPGFPRHTMFGDRKLGVYNLRIVGATLQDAGEYQCQVNPNPN</sequence>
<name>A0A8S4EJI1_PLUXY</name>
<protein>
    <submittedName>
        <fullName evidence="1">(diamondback moth) hypothetical protein</fullName>
    </submittedName>
</protein>
<comment type="caution">
    <text evidence="1">The sequence shown here is derived from an EMBL/GenBank/DDBJ whole genome shotgun (WGS) entry which is preliminary data.</text>
</comment>
<accession>A0A8S4EJI1</accession>
<evidence type="ECO:0000313" key="2">
    <source>
        <dbReference type="Proteomes" id="UP000653454"/>
    </source>
</evidence>
<dbReference type="InterPro" id="IPR036179">
    <property type="entry name" value="Ig-like_dom_sf"/>
</dbReference>
<dbReference type="InterPro" id="IPR013783">
    <property type="entry name" value="Ig-like_fold"/>
</dbReference>
<reference evidence="1" key="1">
    <citation type="submission" date="2020-11" db="EMBL/GenBank/DDBJ databases">
        <authorList>
            <person name="Whiteford S."/>
        </authorList>
    </citation>
    <scope>NUCLEOTIDE SEQUENCE</scope>
</reference>
<evidence type="ECO:0000313" key="1">
    <source>
        <dbReference type="EMBL" id="CAG9116136.1"/>
    </source>
</evidence>
<organism evidence="1 2">
    <name type="scientific">Plutella xylostella</name>
    <name type="common">Diamondback moth</name>
    <name type="synonym">Plutella maculipennis</name>
    <dbReference type="NCBI Taxonomy" id="51655"/>
    <lineage>
        <taxon>Eukaryota</taxon>
        <taxon>Metazoa</taxon>
        <taxon>Ecdysozoa</taxon>
        <taxon>Arthropoda</taxon>
        <taxon>Hexapoda</taxon>
        <taxon>Insecta</taxon>
        <taxon>Pterygota</taxon>
        <taxon>Neoptera</taxon>
        <taxon>Endopterygota</taxon>
        <taxon>Lepidoptera</taxon>
        <taxon>Glossata</taxon>
        <taxon>Ditrysia</taxon>
        <taxon>Yponomeutoidea</taxon>
        <taxon>Plutellidae</taxon>
        <taxon>Plutella</taxon>
    </lineage>
</organism>
<dbReference type="AlphaFoldDB" id="A0A8S4EJI1"/>
<proteinExistence type="predicted"/>
<dbReference type="Gene3D" id="2.60.40.10">
    <property type="entry name" value="Immunoglobulins"/>
    <property type="match status" value="1"/>
</dbReference>
<dbReference type="Proteomes" id="UP000653454">
    <property type="component" value="Unassembled WGS sequence"/>
</dbReference>
<dbReference type="SUPFAM" id="SSF48726">
    <property type="entry name" value="Immunoglobulin"/>
    <property type="match status" value="1"/>
</dbReference>
<gene>
    <name evidence="1" type="ORF">PLXY2_LOCUS5898</name>
</gene>
<dbReference type="EMBL" id="CAJHNJ030000018">
    <property type="protein sequence ID" value="CAG9116136.1"/>
    <property type="molecule type" value="Genomic_DNA"/>
</dbReference>